<dbReference type="PANTHER" id="PTHR40626:SF1">
    <property type="entry name" value="TRANSCRIPTION FACTOR WITH C2H2 AND ZN(2)-CYS(6) DNA BINDING DOMAIN (EUROFUNG)"/>
    <property type="match status" value="1"/>
</dbReference>
<feature type="domain" description="Xylanolytic transcriptional activator regulatory" evidence="7">
    <location>
        <begin position="105"/>
        <end position="321"/>
    </location>
</feature>
<dbReference type="GO" id="GO:0000978">
    <property type="term" value="F:RNA polymerase II cis-regulatory region sequence-specific DNA binding"/>
    <property type="evidence" value="ECO:0007669"/>
    <property type="project" value="InterPro"/>
</dbReference>
<accession>A0A8J2MW09</accession>
<comment type="subcellular location">
    <subcellularLocation>
        <location evidence="1">Nucleus</location>
    </subcellularLocation>
</comment>
<evidence type="ECO:0000256" key="3">
    <source>
        <dbReference type="ARBA" id="ARBA00022737"/>
    </source>
</evidence>
<keyword evidence="3" id="KW-0677">Repeat</keyword>
<dbReference type="CDD" id="cd12148">
    <property type="entry name" value="fungal_TF_MHR"/>
    <property type="match status" value="1"/>
</dbReference>
<dbReference type="GO" id="GO:0000785">
    <property type="term" value="C:chromatin"/>
    <property type="evidence" value="ECO:0007669"/>
    <property type="project" value="TreeGrafter"/>
</dbReference>
<reference evidence="8" key="1">
    <citation type="submission" date="2021-05" db="EMBL/GenBank/DDBJ databases">
        <authorList>
            <person name="Stam R."/>
        </authorList>
    </citation>
    <scope>NUCLEOTIDE SEQUENCE</scope>
    <source>
        <strain evidence="8">CS162</strain>
    </source>
</reference>
<gene>
    <name evidence="8" type="ORF">ALTATR162_LOCUS1314</name>
</gene>
<keyword evidence="4" id="KW-0863">Zinc-finger</keyword>
<evidence type="ECO:0000259" key="7">
    <source>
        <dbReference type="Pfam" id="PF04082"/>
    </source>
</evidence>
<evidence type="ECO:0000256" key="4">
    <source>
        <dbReference type="ARBA" id="ARBA00022771"/>
    </source>
</evidence>
<keyword evidence="2" id="KW-0479">Metal-binding</keyword>
<sequence>MQPSSNQANHDANSQLFEGDMALFGIFSDLFMDTGTDICASTPTAPARPQTAPILQSRVDELSSRLFSYSETRRTVRLNQNDVFPVNAAKTVFTAENFEECAWAYFTVFHPQQPLLHWPTFDMHNAPLPLLLGVVFCGSVHCSPTDGALSSRAFFDLGEEFIFEQLRDVVAARPDLGTGGHRALEHVQAALLIVALQSSFNSEAVRQRVRVSRHPELTVAIRTLKLLRPMTTNSSHNKVTEWNAFIAEESRVRIVHFMCVMDHMNTFFFNLLPNLAIGEIHPRLPCNDALYDAWTPEDYERSCTESLRPVNQIPSIKQLVAFLMGEDWTGEKKNSLLNVLELRHLMICIFALHSIIFVSRAALLISSSYNNLLHATRRWKELWDTLHARREGEHRRSLGFIRHGLEMWWVTCKSYRLTGGVA</sequence>
<dbReference type="GO" id="GO:0005634">
    <property type="term" value="C:nucleus"/>
    <property type="evidence" value="ECO:0007669"/>
    <property type="project" value="UniProtKB-SubCell"/>
</dbReference>
<dbReference type="InterPro" id="IPR051059">
    <property type="entry name" value="VerF-like"/>
</dbReference>
<evidence type="ECO:0000256" key="6">
    <source>
        <dbReference type="ARBA" id="ARBA00023242"/>
    </source>
</evidence>
<dbReference type="Proteomes" id="UP000676310">
    <property type="component" value="Unassembled WGS sequence"/>
</dbReference>
<dbReference type="PANTHER" id="PTHR40626">
    <property type="entry name" value="MIP31509P"/>
    <property type="match status" value="1"/>
</dbReference>
<dbReference type="GO" id="GO:0000981">
    <property type="term" value="F:DNA-binding transcription factor activity, RNA polymerase II-specific"/>
    <property type="evidence" value="ECO:0007669"/>
    <property type="project" value="InterPro"/>
</dbReference>
<evidence type="ECO:0000313" key="8">
    <source>
        <dbReference type="EMBL" id="CAG5143253.1"/>
    </source>
</evidence>
<protein>
    <recommendedName>
        <fullName evidence="7">Xylanolytic transcriptional activator regulatory domain-containing protein</fullName>
    </recommendedName>
</protein>
<dbReference type="GeneID" id="67012635"/>
<dbReference type="GO" id="GO:0008270">
    <property type="term" value="F:zinc ion binding"/>
    <property type="evidence" value="ECO:0007669"/>
    <property type="project" value="UniProtKB-KW"/>
</dbReference>
<proteinExistence type="predicted"/>
<dbReference type="Pfam" id="PF04082">
    <property type="entry name" value="Fungal_trans"/>
    <property type="match status" value="1"/>
</dbReference>
<keyword evidence="9" id="KW-1185">Reference proteome</keyword>
<evidence type="ECO:0000256" key="1">
    <source>
        <dbReference type="ARBA" id="ARBA00004123"/>
    </source>
</evidence>
<dbReference type="InterPro" id="IPR007219">
    <property type="entry name" value="XnlR_reg_dom"/>
</dbReference>
<keyword evidence="5" id="KW-0862">Zinc</keyword>
<dbReference type="OrthoDB" id="3945418at2759"/>
<evidence type="ECO:0000313" key="9">
    <source>
        <dbReference type="Proteomes" id="UP000676310"/>
    </source>
</evidence>
<name>A0A8J2MW09_9PLEO</name>
<dbReference type="GO" id="GO:0006351">
    <property type="term" value="P:DNA-templated transcription"/>
    <property type="evidence" value="ECO:0007669"/>
    <property type="project" value="InterPro"/>
</dbReference>
<dbReference type="AlphaFoldDB" id="A0A8J2MW09"/>
<comment type="caution">
    <text evidence="8">The sequence shown here is derived from an EMBL/GenBank/DDBJ whole genome shotgun (WGS) entry which is preliminary data.</text>
</comment>
<evidence type="ECO:0000256" key="5">
    <source>
        <dbReference type="ARBA" id="ARBA00022833"/>
    </source>
</evidence>
<evidence type="ECO:0000256" key="2">
    <source>
        <dbReference type="ARBA" id="ARBA00022723"/>
    </source>
</evidence>
<keyword evidence="6" id="KW-0539">Nucleus</keyword>
<dbReference type="EMBL" id="CAJRGZ010000015">
    <property type="protein sequence ID" value="CAG5143253.1"/>
    <property type="molecule type" value="Genomic_DNA"/>
</dbReference>
<dbReference type="RefSeq" id="XP_043164845.1">
    <property type="nucleotide sequence ID" value="XM_043308910.1"/>
</dbReference>
<organism evidence="8 9">
    <name type="scientific">Alternaria atra</name>
    <dbReference type="NCBI Taxonomy" id="119953"/>
    <lineage>
        <taxon>Eukaryota</taxon>
        <taxon>Fungi</taxon>
        <taxon>Dikarya</taxon>
        <taxon>Ascomycota</taxon>
        <taxon>Pezizomycotina</taxon>
        <taxon>Dothideomycetes</taxon>
        <taxon>Pleosporomycetidae</taxon>
        <taxon>Pleosporales</taxon>
        <taxon>Pleosporineae</taxon>
        <taxon>Pleosporaceae</taxon>
        <taxon>Alternaria</taxon>
        <taxon>Alternaria sect. Ulocladioides</taxon>
    </lineage>
</organism>